<sequence length="71" mass="7894">MEPAMADFLALIPNLAPFLALAILVFVLAEIVWEVCLWVYGLTTLFRLHRDDVAEALSLERALSPFDPPPA</sequence>
<evidence type="ECO:0000313" key="2">
    <source>
        <dbReference type="EMBL" id="XHV10473.1"/>
    </source>
</evidence>
<proteinExistence type="predicted"/>
<name>A0AB74UIE0_9VIRU</name>
<evidence type="ECO:0000256" key="1">
    <source>
        <dbReference type="SAM" id="Phobius"/>
    </source>
</evidence>
<organism evidence="2">
    <name type="scientific">Caulobacter phage BL57</name>
    <dbReference type="NCBI Taxonomy" id="3348355"/>
    <lineage>
        <taxon>Viruses</taxon>
    </lineage>
</organism>
<gene>
    <name evidence="2" type="ORF">BL57_001</name>
</gene>
<accession>A0AB74UIE0</accession>
<dbReference type="EMBL" id="PQ287320">
    <property type="protein sequence ID" value="XHV10473.1"/>
    <property type="molecule type" value="Genomic_DNA"/>
</dbReference>
<reference evidence="2" key="1">
    <citation type="submission" date="2024-10" db="EMBL/GenBank/DDBJ databases">
        <title>Genetic diversity among independent isolates of the Dolichocephalovirinae subfamily.</title>
        <authorList>
            <person name="Ely B."/>
            <person name="Thomas Q."/>
            <person name="Mohammadi T."/>
        </authorList>
    </citation>
    <scope>NUCLEOTIDE SEQUENCE</scope>
</reference>
<keyword evidence="1" id="KW-1133">Transmembrane helix</keyword>
<keyword evidence="1" id="KW-0472">Membrane</keyword>
<protein>
    <submittedName>
        <fullName evidence="2">Uncharacterized protein</fullName>
    </submittedName>
</protein>
<feature type="transmembrane region" description="Helical" evidence="1">
    <location>
        <begin position="15"/>
        <end position="40"/>
    </location>
</feature>
<keyword evidence="1" id="KW-0812">Transmembrane</keyword>